<accession>A0ABW0UEM2</accession>
<dbReference type="InterPro" id="IPR016181">
    <property type="entry name" value="Acyl_CoA_acyltransferase"/>
</dbReference>
<reference evidence="3" key="1">
    <citation type="journal article" date="2019" name="Int. J. Syst. Evol. Microbiol.">
        <title>The Global Catalogue of Microorganisms (GCM) 10K type strain sequencing project: providing services to taxonomists for standard genome sequencing and annotation.</title>
        <authorList>
            <consortium name="The Broad Institute Genomics Platform"/>
            <consortium name="The Broad Institute Genome Sequencing Center for Infectious Disease"/>
            <person name="Wu L."/>
            <person name="Ma J."/>
        </authorList>
    </citation>
    <scope>NUCLEOTIDE SEQUENCE [LARGE SCALE GENOMIC DNA]</scope>
    <source>
        <strain evidence="3">DT43</strain>
    </source>
</reference>
<dbReference type="InterPro" id="IPR051531">
    <property type="entry name" value="N-acetyltransferase"/>
</dbReference>
<keyword evidence="3" id="KW-1185">Reference proteome</keyword>
<dbReference type="PANTHER" id="PTHR43792:SF1">
    <property type="entry name" value="N-ACETYLTRANSFERASE DOMAIN-CONTAINING PROTEIN"/>
    <property type="match status" value="1"/>
</dbReference>
<protein>
    <submittedName>
        <fullName evidence="2">GNAT family N-acetyltransferase</fullName>
        <ecNumber evidence="2">2.3.-.-</ecNumber>
    </submittedName>
</protein>
<organism evidence="2 3">
    <name type="scientific">Streptococcus caledonicus</name>
    <dbReference type="NCBI Taxonomy" id="2614158"/>
    <lineage>
        <taxon>Bacteria</taxon>
        <taxon>Bacillati</taxon>
        <taxon>Bacillota</taxon>
        <taxon>Bacilli</taxon>
        <taxon>Lactobacillales</taxon>
        <taxon>Streptococcaceae</taxon>
        <taxon>Streptococcus</taxon>
    </lineage>
</organism>
<evidence type="ECO:0000313" key="2">
    <source>
        <dbReference type="EMBL" id="MFC5631052.1"/>
    </source>
</evidence>
<name>A0ABW0UEM2_9STRE</name>
<dbReference type="Proteomes" id="UP001596110">
    <property type="component" value="Unassembled WGS sequence"/>
</dbReference>
<dbReference type="PANTHER" id="PTHR43792">
    <property type="entry name" value="GNAT FAMILY, PUTATIVE (AFU_ORTHOLOGUE AFUA_3G00765)-RELATED-RELATED"/>
    <property type="match status" value="1"/>
</dbReference>
<dbReference type="InterPro" id="IPR000182">
    <property type="entry name" value="GNAT_dom"/>
</dbReference>
<dbReference type="Gene3D" id="3.40.630.30">
    <property type="match status" value="1"/>
</dbReference>
<evidence type="ECO:0000259" key="1">
    <source>
        <dbReference type="Pfam" id="PF13302"/>
    </source>
</evidence>
<dbReference type="RefSeq" id="WP_156805644.1">
    <property type="nucleotide sequence ID" value="NZ_JBHSOJ010000016.1"/>
</dbReference>
<gene>
    <name evidence="2" type="ORF">ACFPQ3_05465</name>
</gene>
<keyword evidence="2" id="KW-0012">Acyltransferase</keyword>
<proteinExistence type="predicted"/>
<dbReference type="GO" id="GO:0016746">
    <property type="term" value="F:acyltransferase activity"/>
    <property type="evidence" value="ECO:0007669"/>
    <property type="project" value="UniProtKB-KW"/>
</dbReference>
<dbReference type="SUPFAM" id="SSF55729">
    <property type="entry name" value="Acyl-CoA N-acyltransferases (Nat)"/>
    <property type="match status" value="1"/>
</dbReference>
<dbReference type="Pfam" id="PF13302">
    <property type="entry name" value="Acetyltransf_3"/>
    <property type="match status" value="1"/>
</dbReference>
<dbReference type="EC" id="2.3.-.-" evidence="2"/>
<feature type="domain" description="N-acetyltransferase" evidence="1">
    <location>
        <begin position="13"/>
        <end position="158"/>
    </location>
</feature>
<keyword evidence="2" id="KW-0808">Transferase</keyword>
<dbReference type="EMBL" id="JBHSOJ010000016">
    <property type="protein sequence ID" value="MFC5631052.1"/>
    <property type="molecule type" value="Genomic_DNA"/>
</dbReference>
<comment type="caution">
    <text evidence="2">The sequence shown here is derived from an EMBL/GenBank/DDBJ whole genome shotgun (WGS) entry which is preliminary data.</text>
</comment>
<sequence>MQHKGTVQLETERLILRQFQFEDAETMFQNCWSNRDVWKWTSYEEMSIVDDLITKNGLFTDWWLDLYEHPNRYNWAITLKSTDEPIGRVFVIQINEESAEAEITYEIGEKWWNQGLMTETLKEVSRFLFDDVHVKRLIAYHAKENPSSGKVMTHIGMTLFKIVPNGYTCNAGTFDSHYYEIFNK</sequence>
<evidence type="ECO:0000313" key="3">
    <source>
        <dbReference type="Proteomes" id="UP001596110"/>
    </source>
</evidence>